<reference evidence="3 4" key="1">
    <citation type="submission" date="2015-12" db="EMBL/GenBank/DDBJ databases">
        <title>Phylogenomics in the description of a new species in the Pseudomonas syringae group.</title>
        <authorList>
            <person name="Busquets A."/>
            <person name="Gomila M."/>
            <person name="Beiki F."/>
            <person name="Rahimian H."/>
            <person name="Mulet M."/>
            <person name="Sanchez D."/>
            <person name="Garcia-Valdes E."/>
            <person name="Lalucat J."/>
        </authorList>
    </citation>
    <scope>NUCLEOTIDE SEQUENCE [LARGE SCALE GENOMIC DNA]</scope>
    <source>
        <strain evidence="3 4">S25</strain>
    </source>
</reference>
<evidence type="ECO:0000313" key="4">
    <source>
        <dbReference type="Proteomes" id="UP001320513"/>
    </source>
</evidence>
<feature type="domain" description="FecR protein" evidence="1">
    <location>
        <begin position="116"/>
        <end position="207"/>
    </location>
</feature>
<dbReference type="Pfam" id="PF04773">
    <property type="entry name" value="FecR"/>
    <property type="match status" value="1"/>
</dbReference>
<dbReference type="InterPro" id="IPR012373">
    <property type="entry name" value="Ferrdict_sens_TM"/>
</dbReference>
<dbReference type="Proteomes" id="UP001320513">
    <property type="component" value="Unassembled WGS sequence"/>
</dbReference>
<dbReference type="InterPro" id="IPR032623">
    <property type="entry name" value="FecR_N"/>
</dbReference>
<dbReference type="PANTHER" id="PTHR30273">
    <property type="entry name" value="PERIPLASMIC SIGNAL SENSOR AND SIGMA FACTOR ACTIVATOR FECR-RELATED"/>
    <property type="match status" value="1"/>
</dbReference>
<keyword evidence="4" id="KW-1185">Reference proteome</keyword>
<dbReference type="Gene3D" id="2.60.120.1440">
    <property type="match status" value="1"/>
</dbReference>
<sequence length="321" mass="34756">MSVEPPILHRSAAQPDDVSHQASTWFALMHGGSPTAAEREALAKWLEADPRHAQAYAQLENLWAASALLTQPNPPAVSARLSRRRFVGLGVAACAAAVTTSATTFWLKGAASPFADVRTAVGERRTVRLADGSTVELAGNTALNLNISPTQRAVELLQGEAFFNVVPSPAGELSIRTDAGQILTNDSDFCVSCDSTTTMLTVSRHTVRVVTSSQQTDLGEGLSLRFSTHQTGAIQRAELDQVLAWRSGRLVFFDKPLSAVVSELQRWREGKIFIADQQLAARRVSLILNLNRPEQMLDVLSKALSVRMTTYTDLVTVIHAA</sequence>
<dbReference type="RefSeq" id="WP_243245935.1">
    <property type="nucleotide sequence ID" value="NZ_LOHG01000005.1"/>
</dbReference>
<dbReference type="Pfam" id="PF16220">
    <property type="entry name" value="DUF4880"/>
    <property type="match status" value="1"/>
</dbReference>
<feature type="domain" description="FecR N-terminal" evidence="2">
    <location>
        <begin position="21"/>
        <end position="62"/>
    </location>
</feature>
<protein>
    <recommendedName>
        <fullName evidence="5">FecR family protein</fullName>
    </recommendedName>
</protein>
<dbReference type="InterPro" id="IPR006860">
    <property type="entry name" value="FecR"/>
</dbReference>
<evidence type="ECO:0000313" key="3">
    <source>
        <dbReference type="EMBL" id="MCI8209986.1"/>
    </source>
</evidence>
<name>A0ABS9ZIQ5_9PSED</name>
<gene>
    <name evidence="3" type="ORF">AUC61_10615</name>
</gene>
<evidence type="ECO:0008006" key="5">
    <source>
        <dbReference type="Google" id="ProtNLM"/>
    </source>
</evidence>
<proteinExistence type="predicted"/>
<comment type="caution">
    <text evidence="3">The sequence shown here is derived from an EMBL/GenBank/DDBJ whole genome shotgun (WGS) entry which is preliminary data.</text>
</comment>
<dbReference type="EMBL" id="LOHG01000005">
    <property type="protein sequence ID" value="MCI8209986.1"/>
    <property type="molecule type" value="Genomic_DNA"/>
</dbReference>
<dbReference type="Gene3D" id="3.55.50.30">
    <property type="match status" value="1"/>
</dbReference>
<accession>A0ABS9ZIQ5</accession>
<evidence type="ECO:0000259" key="2">
    <source>
        <dbReference type="Pfam" id="PF16220"/>
    </source>
</evidence>
<organism evidence="3 4">
    <name type="scientific">Pseudomonas maioricensis</name>
    <dbReference type="NCBI Taxonomy" id="1766623"/>
    <lineage>
        <taxon>Bacteria</taxon>
        <taxon>Pseudomonadati</taxon>
        <taxon>Pseudomonadota</taxon>
        <taxon>Gammaproteobacteria</taxon>
        <taxon>Pseudomonadales</taxon>
        <taxon>Pseudomonadaceae</taxon>
        <taxon>Pseudomonas</taxon>
    </lineage>
</organism>
<evidence type="ECO:0000259" key="1">
    <source>
        <dbReference type="Pfam" id="PF04773"/>
    </source>
</evidence>
<dbReference type="PIRSF" id="PIRSF018266">
    <property type="entry name" value="FecR"/>
    <property type="match status" value="1"/>
</dbReference>
<dbReference type="PANTHER" id="PTHR30273:SF2">
    <property type="entry name" value="PROTEIN FECR"/>
    <property type="match status" value="1"/>
</dbReference>